<comment type="caution">
    <text evidence="3">The sequence shown here is derived from an EMBL/GenBank/DDBJ whole genome shotgun (WGS) entry which is preliminary data.</text>
</comment>
<proteinExistence type="predicted"/>
<accession>A0AAD5M033</accession>
<dbReference type="PROSITE" id="PS00616">
    <property type="entry name" value="HIS_ACID_PHOSPHAT_1"/>
    <property type="match status" value="1"/>
</dbReference>
<dbReference type="PANTHER" id="PTHR11567">
    <property type="entry name" value="ACID PHOSPHATASE-RELATED"/>
    <property type="match status" value="1"/>
</dbReference>
<protein>
    <recommendedName>
        <fullName evidence="5">Histidine acid phosphatase</fullName>
    </recommendedName>
</protein>
<name>A0AAD5M033_PYTIN</name>
<evidence type="ECO:0000256" key="1">
    <source>
        <dbReference type="ARBA" id="ARBA00022801"/>
    </source>
</evidence>
<keyword evidence="2" id="KW-0812">Transmembrane</keyword>
<dbReference type="InterPro" id="IPR029033">
    <property type="entry name" value="His_PPase_superfam"/>
</dbReference>
<evidence type="ECO:0000256" key="2">
    <source>
        <dbReference type="SAM" id="Phobius"/>
    </source>
</evidence>
<organism evidence="3 4">
    <name type="scientific">Pythium insidiosum</name>
    <name type="common">Pythiosis disease agent</name>
    <dbReference type="NCBI Taxonomy" id="114742"/>
    <lineage>
        <taxon>Eukaryota</taxon>
        <taxon>Sar</taxon>
        <taxon>Stramenopiles</taxon>
        <taxon>Oomycota</taxon>
        <taxon>Peronosporomycetes</taxon>
        <taxon>Pythiales</taxon>
        <taxon>Pythiaceae</taxon>
        <taxon>Pythium</taxon>
    </lineage>
</organism>
<dbReference type="GO" id="GO:0016791">
    <property type="term" value="F:phosphatase activity"/>
    <property type="evidence" value="ECO:0007669"/>
    <property type="project" value="TreeGrafter"/>
</dbReference>
<feature type="transmembrane region" description="Helical" evidence="2">
    <location>
        <begin position="450"/>
        <end position="472"/>
    </location>
</feature>
<evidence type="ECO:0000313" key="4">
    <source>
        <dbReference type="Proteomes" id="UP001209570"/>
    </source>
</evidence>
<evidence type="ECO:0000313" key="3">
    <source>
        <dbReference type="EMBL" id="KAJ0399489.1"/>
    </source>
</evidence>
<reference evidence="3" key="1">
    <citation type="submission" date="2021-12" db="EMBL/GenBank/DDBJ databases">
        <title>Prjna785345.</title>
        <authorList>
            <person name="Rujirawat T."/>
            <person name="Krajaejun T."/>
        </authorList>
    </citation>
    <scope>NUCLEOTIDE SEQUENCE</scope>
    <source>
        <strain evidence="3">Pi057C3</strain>
    </source>
</reference>
<dbReference type="Proteomes" id="UP001209570">
    <property type="component" value="Unassembled WGS sequence"/>
</dbReference>
<dbReference type="InterPro" id="IPR050645">
    <property type="entry name" value="Histidine_acid_phosphatase"/>
</dbReference>
<evidence type="ECO:0008006" key="5">
    <source>
        <dbReference type="Google" id="ProtNLM"/>
    </source>
</evidence>
<dbReference type="AlphaFoldDB" id="A0AAD5M033"/>
<keyword evidence="2" id="KW-1133">Transmembrane helix</keyword>
<keyword evidence="2" id="KW-0472">Membrane</keyword>
<dbReference type="EMBL" id="JAKCXM010000181">
    <property type="protein sequence ID" value="KAJ0399489.1"/>
    <property type="molecule type" value="Genomic_DNA"/>
</dbReference>
<dbReference type="InterPro" id="IPR033379">
    <property type="entry name" value="Acid_Pase_AS"/>
</dbReference>
<dbReference type="PANTHER" id="PTHR11567:SF110">
    <property type="entry name" value="2-PHOSPHOXYLOSE PHOSPHATASE 1"/>
    <property type="match status" value="1"/>
</dbReference>
<gene>
    <name evidence="3" type="ORF">P43SY_003366</name>
</gene>
<keyword evidence="1" id="KW-0378">Hydrolase</keyword>
<dbReference type="SUPFAM" id="SSF53254">
    <property type="entry name" value="Phosphoglycerate mutase-like"/>
    <property type="match status" value="1"/>
</dbReference>
<sequence length="494" mass="53633">MAIDRLAQPLRAATLAALVVSQVTSAASSSVSTLRQVAVLSRHGVRGPYGFGTTSPTAEQIDAFLTAQAFVNGAFPACSSLVPITKGTRLLFEQGQDPTATCPVCSRTLYEGMIGAPDCRFVVAENRREIEELNTLLDCCAPVACAVNASDAAAASNDTQCTFFDVPTQWRGDFYSPWKDALASADYMAEFLTLLALNNMTIPAPFTFEKILELARIHEAHMDLVTNEVNSENFGGTFLAHLTASFEQTMTGKALPLPAGKPGPKLAQSLDNRFLYYAGHDINLLYVRNLLRLEWYSHGWHPHEPTPGSMLIFELHSSDHAESSPLTSNASVKVGRRLVGASETPSPDSYYVKALFVTASPLQMRDGTPLSADHPPNVVPVIIPECSRDVRLSDGSIDVRCSFADFKALMSRSLKHECVADTLRPFIDSIDGRSGGGSSSDSAHALHLPVFLWVAFVALVAVFVGIVIRHFVGERRRRTPSKQEYGSLPQVTTE</sequence>
<dbReference type="Gene3D" id="3.40.50.1240">
    <property type="entry name" value="Phosphoglycerate mutase-like"/>
    <property type="match status" value="1"/>
</dbReference>
<keyword evidence="4" id="KW-1185">Reference proteome</keyword>